<dbReference type="Proteomes" id="UP000183940">
    <property type="component" value="Unassembled WGS sequence"/>
</dbReference>
<proteinExistence type="predicted"/>
<dbReference type="SUPFAM" id="SSF54001">
    <property type="entry name" value="Cysteine proteinases"/>
    <property type="match status" value="1"/>
</dbReference>
<keyword evidence="3" id="KW-1185">Reference proteome</keyword>
<dbReference type="Pfam" id="PF01841">
    <property type="entry name" value="Transglut_core"/>
    <property type="match status" value="1"/>
</dbReference>
<dbReference type="Gene3D" id="3.10.620.30">
    <property type="match status" value="1"/>
</dbReference>
<dbReference type="InterPro" id="IPR002931">
    <property type="entry name" value="Transglutaminase-like"/>
</dbReference>
<accession>A0A1L9QSU2</accession>
<dbReference type="InterPro" id="IPR038765">
    <property type="entry name" value="Papain-like_cys_pep_sf"/>
</dbReference>
<dbReference type="SMART" id="SM00460">
    <property type="entry name" value="TGc"/>
    <property type="match status" value="1"/>
</dbReference>
<feature type="domain" description="Transglutaminase-like" evidence="1">
    <location>
        <begin position="419"/>
        <end position="489"/>
    </location>
</feature>
<dbReference type="InterPro" id="IPR015943">
    <property type="entry name" value="WD40/YVTN_repeat-like_dom_sf"/>
</dbReference>
<comment type="caution">
    <text evidence="2">The sequence shown here is derived from an EMBL/GenBank/DDBJ whole genome shotgun (WGS) entry which is preliminary data.</text>
</comment>
<reference evidence="2" key="1">
    <citation type="submission" date="2016-10" db="EMBL/GenBank/DDBJ databases">
        <title>CRISPR-Cas defence system in Roseofilum reptotaenium: evidence of a bacteriophage-cyanobacterium arms race in the coral black band disease.</title>
        <authorList>
            <person name="Buerger P."/>
            <person name="Wood-Charlson E.M."/>
            <person name="Weynberg K.D."/>
            <person name="Willis B."/>
            <person name="Van Oppen M.J."/>
        </authorList>
    </citation>
    <scope>NUCLEOTIDE SEQUENCE [LARGE SCALE GENOMIC DNA]</scope>
    <source>
        <strain evidence="2">AO1-A</strain>
    </source>
</reference>
<sequence>MTHVKLDYRSIITMIHRTIRPIGVYDLRGLTSYQSKLLSLDSIRGYLLHIDAKNDNTTILNPNELPEIKYANGLAIWENTLWFTRDHSVYACSLDDFRPRLFATLPFRAEGIAVWGTTIYVSCKEGCYIQVFNDKGRMITQLRPPGVGVESLTIRHEELWVADKEEQTVYCMDRATGEIQFSFLTPFDSPTGLVFYQDPATSEELLYVSYASEKPFIRDDPNSDPPLELAWRDRTFIHPLYYSYNPDGYYSLSNGYLIEMSYVEELSPLDAIELKNLQWRIALPSETARQKVRSIEAIGLEFTEEIQEGQNVAVFNFDHLKPYEKRIFGWKALIEVYSIKYSLVPLDVEKIPTLEPDLQQRYLIDDDNLAMDTAIVREAAQQAVSGETNFLRRMISLRNYAYDRLSYRLTTKIETPDVVLSRGAGSCGEYVGVLLALARLNGIACRTIGRYKCPASPEYKNVPLEPDYNHVWLEFYIPSIGWVPMESNPDDMEDGNHLSRFFMGLAWYHIEIGKGIPFERIRLDGKPVDREQLSVGDLALNHVRFTILEEIAPPELSNR</sequence>
<name>A0A1L9QSU2_9CYAN</name>
<dbReference type="Gene3D" id="2.130.10.10">
    <property type="entry name" value="YVTN repeat-like/Quinoprotein amine dehydrogenase"/>
    <property type="match status" value="1"/>
</dbReference>
<gene>
    <name evidence="2" type="ORF">BI308_10395</name>
</gene>
<dbReference type="PANTHER" id="PTHR33490">
    <property type="entry name" value="BLR5614 PROTEIN-RELATED"/>
    <property type="match status" value="1"/>
</dbReference>
<protein>
    <submittedName>
        <fullName evidence="2">Transglutaminase</fullName>
    </submittedName>
</protein>
<dbReference type="STRING" id="1925591.BI308_10395"/>
<organism evidence="2 3">
    <name type="scientific">Roseofilum reptotaenium AO1-A</name>
    <dbReference type="NCBI Taxonomy" id="1925591"/>
    <lineage>
        <taxon>Bacteria</taxon>
        <taxon>Bacillati</taxon>
        <taxon>Cyanobacteriota</taxon>
        <taxon>Cyanophyceae</taxon>
        <taxon>Desertifilales</taxon>
        <taxon>Desertifilaceae</taxon>
        <taxon>Roseofilum</taxon>
    </lineage>
</organism>
<dbReference type="SUPFAM" id="SSF63825">
    <property type="entry name" value="YWTD domain"/>
    <property type="match status" value="1"/>
</dbReference>
<dbReference type="PANTHER" id="PTHR33490:SF6">
    <property type="entry name" value="SLL1049 PROTEIN"/>
    <property type="match status" value="1"/>
</dbReference>
<evidence type="ECO:0000313" key="3">
    <source>
        <dbReference type="Proteomes" id="UP000183940"/>
    </source>
</evidence>
<evidence type="ECO:0000259" key="1">
    <source>
        <dbReference type="SMART" id="SM00460"/>
    </source>
</evidence>
<dbReference type="EMBL" id="MLAW01000014">
    <property type="protein sequence ID" value="OJJ25719.1"/>
    <property type="molecule type" value="Genomic_DNA"/>
</dbReference>
<dbReference type="AlphaFoldDB" id="A0A1L9QSU2"/>
<evidence type="ECO:0000313" key="2">
    <source>
        <dbReference type="EMBL" id="OJJ25719.1"/>
    </source>
</evidence>